<accession>A0A3P9JQ40</accession>
<dbReference type="Gene3D" id="2.60.120.1000">
    <property type="match status" value="1"/>
</dbReference>
<dbReference type="GO" id="GO:0005201">
    <property type="term" value="F:extracellular matrix structural constituent"/>
    <property type="evidence" value="ECO:0007669"/>
    <property type="project" value="InterPro"/>
</dbReference>
<evidence type="ECO:0000313" key="6">
    <source>
        <dbReference type="Proteomes" id="UP000265200"/>
    </source>
</evidence>
<evidence type="ECO:0000256" key="2">
    <source>
        <dbReference type="ARBA" id="ARBA00022525"/>
    </source>
</evidence>
<protein>
    <recommendedName>
        <fullName evidence="4">Fibrillar collagen NC1 domain-containing protein</fullName>
    </recommendedName>
</protein>
<reference evidence="5 6" key="2">
    <citation type="submission" date="2017-04" db="EMBL/GenBank/DDBJ databases">
        <title>CpG methylation of centromeres and impact of large insertions on vertebrate speciation.</title>
        <authorList>
            <person name="Ichikawa K."/>
            <person name="Yoshimura J."/>
            <person name="Morishita S."/>
        </authorList>
    </citation>
    <scope>NUCLEOTIDE SEQUENCE</scope>
    <source>
        <strain evidence="5 6">HSOK</strain>
    </source>
</reference>
<evidence type="ECO:0000259" key="4">
    <source>
        <dbReference type="PROSITE" id="PS51461"/>
    </source>
</evidence>
<reference key="1">
    <citation type="journal article" date="2007" name="Nature">
        <title>The medaka draft genome and insights into vertebrate genome evolution.</title>
        <authorList>
            <person name="Kasahara M."/>
            <person name="Naruse K."/>
            <person name="Sasaki S."/>
            <person name="Nakatani Y."/>
            <person name="Qu W."/>
            <person name="Ahsan B."/>
            <person name="Yamada T."/>
            <person name="Nagayasu Y."/>
            <person name="Doi K."/>
            <person name="Kasai Y."/>
            <person name="Jindo T."/>
            <person name="Kobayashi D."/>
            <person name="Shimada A."/>
            <person name="Toyoda A."/>
            <person name="Kuroki Y."/>
            <person name="Fujiyama A."/>
            <person name="Sasaki T."/>
            <person name="Shimizu A."/>
            <person name="Asakawa S."/>
            <person name="Shimizu N."/>
            <person name="Hashimoto S."/>
            <person name="Yang J."/>
            <person name="Lee Y."/>
            <person name="Matsushima K."/>
            <person name="Sugano S."/>
            <person name="Sakaizumi M."/>
            <person name="Narita T."/>
            <person name="Ohishi K."/>
            <person name="Haga S."/>
            <person name="Ohta F."/>
            <person name="Nomoto H."/>
            <person name="Nogata K."/>
            <person name="Morishita T."/>
            <person name="Endo T."/>
            <person name="Shin-I T."/>
            <person name="Takeda H."/>
            <person name="Morishita S."/>
            <person name="Kohara Y."/>
        </authorList>
    </citation>
    <scope>NUCLEOTIDE SEQUENCE [LARGE SCALE GENOMIC DNA]</scope>
    <source>
        <strain>Hd-rR</strain>
    </source>
</reference>
<feature type="domain" description="Fibrillar collagen NC1" evidence="4">
    <location>
        <begin position="1"/>
        <end position="111"/>
    </location>
</feature>
<dbReference type="Pfam" id="PF01410">
    <property type="entry name" value="COLFI"/>
    <property type="match status" value="1"/>
</dbReference>
<sequence>MNFIHLLSTEAVQHITIHCLNAPVWTAGASLQPLSRTVGFQSWSGERIQEGDLWEPRVPTDDCWRKDGRWHAARFIFQSQDPNLLPIVDVFNLPTEPDARFHLEVGPVCFL</sequence>
<keyword evidence="2" id="KW-0964">Secreted</keyword>
<evidence type="ECO:0000313" key="5">
    <source>
        <dbReference type="Ensembl" id="ENSORLP00015034438.1"/>
    </source>
</evidence>
<reference evidence="5" key="4">
    <citation type="submission" date="2025-09" db="UniProtKB">
        <authorList>
            <consortium name="Ensembl"/>
        </authorList>
    </citation>
    <scope>IDENTIFICATION</scope>
    <source>
        <strain evidence="5">HSOK</strain>
    </source>
</reference>
<dbReference type="GO" id="GO:0005581">
    <property type="term" value="C:collagen trimer"/>
    <property type="evidence" value="ECO:0007669"/>
    <property type="project" value="UniProtKB-KW"/>
</dbReference>
<dbReference type="InterPro" id="IPR000885">
    <property type="entry name" value="Fib_collagen_C"/>
</dbReference>
<name>A0A3P9JQ40_ORYLA</name>
<dbReference type="AlphaFoldDB" id="A0A3P9JQ40"/>
<proteinExistence type="predicted"/>
<dbReference type="PROSITE" id="PS51461">
    <property type="entry name" value="NC1_FIB"/>
    <property type="match status" value="1"/>
</dbReference>
<dbReference type="GO" id="GO:0005576">
    <property type="term" value="C:extracellular region"/>
    <property type="evidence" value="ECO:0007669"/>
    <property type="project" value="UniProtKB-SubCell"/>
</dbReference>
<dbReference type="Proteomes" id="UP000265200">
    <property type="component" value="Chromosome 9"/>
</dbReference>
<keyword evidence="3" id="KW-0176">Collagen</keyword>
<evidence type="ECO:0000256" key="1">
    <source>
        <dbReference type="ARBA" id="ARBA00004613"/>
    </source>
</evidence>
<evidence type="ECO:0000256" key="3">
    <source>
        <dbReference type="ARBA" id="ARBA00023119"/>
    </source>
</evidence>
<comment type="subcellular location">
    <subcellularLocation>
        <location evidence="1">Secreted</location>
    </subcellularLocation>
</comment>
<reference evidence="5" key="3">
    <citation type="submission" date="2025-08" db="UniProtKB">
        <authorList>
            <consortium name="Ensembl"/>
        </authorList>
    </citation>
    <scope>IDENTIFICATION</scope>
    <source>
        <strain evidence="5">HSOK</strain>
    </source>
</reference>
<organism evidence="5 6">
    <name type="scientific">Oryzias latipes</name>
    <name type="common">Japanese rice fish</name>
    <name type="synonym">Japanese killifish</name>
    <dbReference type="NCBI Taxonomy" id="8090"/>
    <lineage>
        <taxon>Eukaryota</taxon>
        <taxon>Metazoa</taxon>
        <taxon>Chordata</taxon>
        <taxon>Craniata</taxon>
        <taxon>Vertebrata</taxon>
        <taxon>Euteleostomi</taxon>
        <taxon>Actinopterygii</taxon>
        <taxon>Neopterygii</taxon>
        <taxon>Teleostei</taxon>
        <taxon>Neoteleostei</taxon>
        <taxon>Acanthomorphata</taxon>
        <taxon>Ovalentaria</taxon>
        <taxon>Atherinomorphae</taxon>
        <taxon>Beloniformes</taxon>
        <taxon>Adrianichthyidae</taxon>
        <taxon>Oryziinae</taxon>
        <taxon>Oryzias</taxon>
    </lineage>
</organism>
<dbReference type="Ensembl" id="ENSORLT00015028274.1">
    <property type="protein sequence ID" value="ENSORLP00015034438.1"/>
    <property type="gene ID" value="ENSORLG00015020445.1"/>
</dbReference>